<gene>
    <name evidence="1" type="ORF">RLOC_00009421</name>
</gene>
<evidence type="ECO:0000313" key="1">
    <source>
        <dbReference type="EMBL" id="OWK52890.1"/>
    </source>
</evidence>
<protein>
    <submittedName>
        <fullName evidence="1">Uncharacterized protein</fullName>
    </submittedName>
</protein>
<comment type="caution">
    <text evidence="1">The sequence shown here is derived from an EMBL/GenBank/DDBJ whole genome shotgun (WGS) entry which is preliminary data.</text>
</comment>
<proteinExistence type="predicted"/>
<dbReference type="AlphaFoldDB" id="A0A218UHH3"/>
<dbReference type="EMBL" id="MUZQ01000315">
    <property type="protein sequence ID" value="OWK52890.1"/>
    <property type="molecule type" value="Genomic_DNA"/>
</dbReference>
<dbReference type="Proteomes" id="UP000197619">
    <property type="component" value="Unassembled WGS sequence"/>
</dbReference>
<organism evidence="1 2">
    <name type="scientific">Lonchura striata</name>
    <name type="common">white-rumped munia</name>
    <dbReference type="NCBI Taxonomy" id="40157"/>
    <lineage>
        <taxon>Eukaryota</taxon>
        <taxon>Metazoa</taxon>
        <taxon>Chordata</taxon>
        <taxon>Craniata</taxon>
        <taxon>Vertebrata</taxon>
        <taxon>Euteleostomi</taxon>
        <taxon>Archelosauria</taxon>
        <taxon>Archosauria</taxon>
        <taxon>Dinosauria</taxon>
        <taxon>Saurischia</taxon>
        <taxon>Theropoda</taxon>
        <taxon>Coelurosauria</taxon>
        <taxon>Aves</taxon>
        <taxon>Neognathae</taxon>
        <taxon>Neoaves</taxon>
        <taxon>Telluraves</taxon>
        <taxon>Australaves</taxon>
        <taxon>Passeriformes</taxon>
        <taxon>Passeroidea</taxon>
        <taxon>Estrildidae</taxon>
        <taxon>Estrildinae</taxon>
        <taxon>Lonchura</taxon>
    </lineage>
</organism>
<sequence length="135" mass="15248">MLAAKAIHSEYAKPPSPTGWWTRFPVLILLKLRTKPYPYTDKAADLVREASVLQVATGLGSNISIPVSHIDGADDVDYLDAVFTGLLHSPREPLAPCVTFQLCDKAAKYPQLYQFNQYYRLWMPKQSQEPVVWNP</sequence>
<accession>A0A218UHH3</accession>
<reference evidence="1 2" key="1">
    <citation type="submission" date="2017-05" db="EMBL/GenBank/DDBJ databases">
        <title>Genome of assembly of the Bengalese finch, Lonchura striata domestica.</title>
        <authorList>
            <person name="Colquitt B.M."/>
            <person name="Brainard M.S."/>
        </authorList>
    </citation>
    <scope>NUCLEOTIDE SEQUENCE [LARGE SCALE GENOMIC DNA]</scope>
    <source>
        <strain evidence="1">White83orange57</strain>
    </source>
</reference>
<name>A0A218UHH3_9PASE</name>
<keyword evidence="2" id="KW-1185">Reference proteome</keyword>
<evidence type="ECO:0000313" key="2">
    <source>
        <dbReference type="Proteomes" id="UP000197619"/>
    </source>
</evidence>